<sequence length="205" mass="23132">MIEIAIDKKIKTYMGYNRLRVEDVFPVSSVTKVYGPSGIGKTTFLKIIAGLITPDRGIIKVAGQTWLDTQKKINLPPQERKAGFVFQDYALFPNMTALEHLRYATQDHQLVSRLLRAGKMETFAGHRPHQLSGGQQQRLAILRALAQRPKLLLMDEAFSAMDDELRETLITDLKILLKEFGTTTIIVSHHAQETLGFADRSLKID</sequence>
<dbReference type="AlphaFoldDB" id="A0A1H4HC51"/>
<proteinExistence type="predicted"/>
<keyword evidence="2" id="KW-0547">Nucleotide-binding</keyword>
<dbReference type="Pfam" id="PF00005">
    <property type="entry name" value="ABC_tran"/>
    <property type="match status" value="1"/>
</dbReference>
<name>A0A1H4HC51_9SPHI</name>
<protein>
    <submittedName>
        <fullName evidence="5">Molybdate transport system ATP-binding protein</fullName>
    </submittedName>
</protein>
<evidence type="ECO:0000313" key="6">
    <source>
        <dbReference type="Proteomes" id="UP000198850"/>
    </source>
</evidence>
<keyword evidence="1" id="KW-0813">Transport</keyword>
<dbReference type="PANTHER" id="PTHR42781">
    <property type="entry name" value="SPERMIDINE/PUTRESCINE IMPORT ATP-BINDING PROTEIN POTA"/>
    <property type="match status" value="1"/>
</dbReference>
<dbReference type="PANTHER" id="PTHR42781:SF4">
    <property type="entry name" value="SPERMIDINE_PUTRESCINE IMPORT ATP-BINDING PROTEIN POTA"/>
    <property type="match status" value="1"/>
</dbReference>
<accession>A0A1H4HC51</accession>
<dbReference type="PROSITE" id="PS50893">
    <property type="entry name" value="ABC_TRANSPORTER_2"/>
    <property type="match status" value="1"/>
</dbReference>
<dbReference type="STRING" id="425514.SAMN05443550_11522"/>
<dbReference type="InterPro" id="IPR003439">
    <property type="entry name" value="ABC_transporter-like_ATP-bd"/>
</dbReference>
<dbReference type="SMART" id="SM00382">
    <property type="entry name" value="AAA"/>
    <property type="match status" value="1"/>
</dbReference>
<organism evidence="5 6">
    <name type="scientific">Pedobacter hartonius</name>
    <dbReference type="NCBI Taxonomy" id="425514"/>
    <lineage>
        <taxon>Bacteria</taxon>
        <taxon>Pseudomonadati</taxon>
        <taxon>Bacteroidota</taxon>
        <taxon>Sphingobacteriia</taxon>
        <taxon>Sphingobacteriales</taxon>
        <taxon>Sphingobacteriaceae</taxon>
        <taxon>Pedobacter</taxon>
    </lineage>
</organism>
<dbReference type="RefSeq" id="WP_090559771.1">
    <property type="nucleotide sequence ID" value="NZ_FNRA01000015.1"/>
</dbReference>
<dbReference type="Proteomes" id="UP000198850">
    <property type="component" value="Unassembled WGS sequence"/>
</dbReference>
<dbReference type="InterPro" id="IPR050093">
    <property type="entry name" value="ABC_SmlMolc_Importer"/>
</dbReference>
<keyword evidence="3 5" id="KW-0067">ATP-binding</keyword>
<dbReference type="SUPFAM" id="SSF52540">
    <property type="entry name" value="P-loop containing nucleoside triphosphate hydrolases"/>
    <property type="match status" value="1"/>
</dbReference>
<dbReference type="InterPro" id="IPR017871">
    <property type="entry name" value="ABC_transporter-like_CS"/>
</dbReference>
<dbReference type="OrthoDB" id="9782239at2"/>
<reference evidence="5 6" key="1">
    <citation type="submission" date="2016-10" db="EMBL/GenBank/DDBJ databases">
        <authorList>
            <person name="de Groot N.N."/>
        </authorList>
    </citation>
    <scope>NUCLEOTIDE SEQUENCE [LARGE SCALE GENOMIC DNA]</scope>
    <source>
        <strain evidence="5 6">DSM 19033</strain>
    </source>
</reference>
<dbReference type="Gene3D" id="3.40.50.300">
    <property type="entry name" value="P-loop containing nucleotide triphosphate hydrolases"/>
    <property type="match status" value="1"/>
</dbReference>
<dbReference type="GO" id="GO:0005524">
    <property type="term" value="F:ATP binding"/>
    <property type="evidence" value="ECO:0007669"/>
    <property type="project" value="UniProtKB-KW"/>
</dbReference>
<feature type="domain" description="ABC transporter" evidence="4">
    <location>
        <begin position="4"/>
        <end position="204"/>
    </location>
</feature>
<gene>
    <name evidence="5" type="ORF">SAMN05443550_11522</name>
</gene>
<evidence type="ECO:0000256" key="3">
    <source>
        <dbReference type="ARBA" id="ARBA00022840"/>
    </source>
</evidence>
<evidence type="ECO:0000256" key="2">
    <source>
        <dbReference type="ARBA" id="ARBA00022741"/>
    </source>
</evidence>
<dbReference type="GO" id="GO:0016887">
    <property type="term" value="F:ATP hydrolysis activity"/>
    <property type="evidence" value="ECO:0007669"/>
    <property type="project" value="InterPro"/>
</dbReference>
<evidence type="ECO:0000313" key="5">
    <source>
        <dbReference type="EMBL" id="SEB19040.1"/>
    </source>
</evidence>
<evidence type="ECO:0000256" key="1">
    <source>
        <dbReference type="ARBA" id="ARBA00022448"/>
    </source>
</evidence>
<evidence type="ECO:0000259" key="4">
    <source>
        <dbReference type="PROSITE" id="PS50893"/>
    </source>
</evidence>
<dbReference type="InterPro" id="IPR027417">
    <property type="entry name" value="P-loop_NTPase"/>
</dbReference>
<dbReference type="PROSITE" id="PS00211">
    <property type="entry name" value="ABC_TRANSPORTER_1"/>
    <property type="match status" value="1"/>
</dbReference>
<dbReference type="EMBL" id="FNRA01000015">
    <property type="protein sequence ID" value="SEB19040.1"/>
    <property type="molecule type" value="Genomic_DNA"/>
</dbReference>
<dbReference type="InterPro" id="IPR003593">
    <property type="entry name" value="AAA+_ATPase"/>
</dbReference>
<keyword evidence="6" id="KW-1185">Reference proteome</keyword>